<dbReference type="FunFam" id="3.40.630.10:FF:000019">
    <property type="entry name" value="Aminoacylase 1"/>
    <property type="match status" value="1"/>
</dbReference>
<keyword evidence="6" id="KW-0378">Hydrolase</keyword>
<dbReference type="FunFam" id="3.30.70.360:FF:000005">
    <property type="entry name" value="Putative Aminoacylase-1"/>
    <property type="match status" value="1"/>
</dbReference>
<dbReference type="GO" id="GO:0005737">
    <property type="term" value="C:cytoplasm"/>
    <property type="evidence" value="ECO:0007669"/>
    <property type="project" value="UniProtKB-SubCell"/>
</dbReference>
<feature type="binding site" evidence="10">
    <location>
        <position position="117"/>
    </location>
    <ligand>
        <name>Zn(2+)</name>
        <dbReference type="ChEBI" id="CHEBI:29105"/>
        <label>1</label>
    </ligand>
</feature>
<feature type="active site" evidence="9">
    <location>
        <position position="86"/>
    </location>
</feature>
<dbReference type="CDD" id="cd05646">
    <property type="entry name" value="M20_AcylaseI_like"/>
    <property type="match status" value="1"/>
</dbReference>
<dbReference type="Pfam" id="PF01546">
    <property type="entry name" value="Peptidase_M20"/>
    <property type="match status" value="1"/>
</dbReference>
<dbReference type="PIRSF" id="PIRSF036696">
    <property type="entry name" value="ACY-1"/>
    <property type="match status" value="1"/>
</dbReference>
<dbReference type="EMBL" id="OV651821">
    <property type="protein sequence ID" value="CAH1115008.1"/>
    <property type="molecule type" value="Genomic_DNA"/>
</dbReference>
<feature type="domain" description="Peptidase M20 dimerisation" evidence="11">
    <location>
        <begin position="192"/>
        <end position="302"/>
    </location>
</feature>
<dbReference type="Pfam" id="PF07687">
    <property type="entry name" value="M20_dimer"/>
    <property type="match status" value="1"/>
</dbReference>
<evidence type="ECO:0000256" key="3">
    <source>
        <dbReference type="ARBA" id="ARBA00011913"/>
    </source>
</evidence>
<dbReference type="NCBIfam" id="TIGR01880">
    <property type="entry name" value="Ac-peptdase-euk"/>
    <property type="match status" value="1"/>
</dbReference>
<evidence type="ECO:0000256" key="4">
    <source>
        <dbReference type="ARBA" id="ARBA00022490"/>
    </source>
</evidence>
<keyword evidence="4" id="KW-0963">Cytoplasm</keyword>
<dbReference type="FunFam" id="1.10.150.900:FF:000001">
    <property type="entry name" value="Aminoacylase-1, putative"/>
    <property type="match status" value="1"/>
</dbReference>
<keyword evidence="13" id="KW-1185">Reference proteome</keyword>
<comment type="similarity">
    <text evidence="2">Belongs to the peptidase M20A family.</text>
</comment>
<evidence type="ECO:0000256" key="6">
    <source>
        <dbReference type="ARBA" id="ARBA00022801"/>
    </source>
</evidence>
<dbReference type="InterPro" id="IPR001261">
    <property type="entry name" value="ArgE/DapE_CS"/>
</dbReference>
<dbReference type="PROSITE" id="PS00759">
    <property type="entry name" value="ARGE_DAPE_CPG2_2"/>
    <property type="match status" value="1"/>
</dbReference>
<dbReference type="OrthoDB" id="3064516at2759"/>
<feature type="active site" description="Proton acceptor" evidence="9">
    <location>
        <position position="151"/>
    </location>
</feature>
<evidence type="ECO:0000256" key="5">
    <source>
        <dbReference type="ARBA" id="ARBA00022723"/>
    </source>
</evidence>
<reference evidence="12" key="1">
    <citation type="submission" date="2022-01" db="EMBL/GenBank/DDBJ databases">
        <authorList>
            <person name="King R."/>
        </authorList>
    </citation>
    <scope>NUCLEOTIDE SEQUENCE</scope>
</reference>
<dbReference type="PANTHER" id="PTHR45892:SF1">
    <property type="entry name" value="AMINOACYLASE-1"/>
    <property type="match status" value="1"/>
</dbReference>
<evidence type="ECO:0000256" key="1">
    <source>
        <dbReference type="ARBA" id="ARBA00004496"/>
    </source>
</evidence>
<dbReference type="InterPro" id="IPR036264">
    <property type="entry name" value="Bact_exopeptidase_dim_dom"/>
</dbReference>
<evidence type="ECO:0000256" key="7">
    <source>
        <dbReference type="ARBA" id="ARBA00022833"/>
    </source>
</evidence>
<proteinExistence type="inferred from homology"/>
<name>A0A9P0DDZ4_9CUCU</name>
<accession>A0A9P0DDZ4</accession>
<organism evidence="12 13">
    <name type="scientific">Psylliodes chrysocephalus</name>
    <dbReference type="NCBI Taxonomy" id="3402493"/>
    <lineage>
        <taxon>Eukaryota</taxon>
        <taxon>Metazoa</taxon>
        <taxon>Ecdysozoa</taxon>
        <taxon>Arthropoda</taxon>
        <taxon>Hexapoda</taxon>
        <taxon>Insecta</taxon>
        <taxon>Pterygota</taxon>
        <taxon>Neoptera</taxon>
        <taxon>Endopterygota</taxon>
        <taxon>Coleoptera</taxon>
        <taxon>Polyphaga</taxon>
        <taxon>Cucujiformia</taxon>
        <taxon>Chrysomeloidea</taxon>
        <taxon>Chrysomelidae</taxon>
        <taxon>Galerucinae</taxon>
        <taxon>Alticini</taxon>
        <taxon>Psylliodes</taxon>
    </lineage>
</organism>
<dbReference type="SUPFAM" id="SSF55031">
    <property type="entry name" value="Bacterial exopeptidase dimerisation domain"/>
    <property type="match status" value="1"/>
</dbReference>
<comment type="cofactor">
    <cofactor evidence="10">
        <name>Zn(2+)</name>
        <dbReference type="ChEBI" id="CHEBI:29105"/>
    </cofactor>
    <text evidence="10">Binds 2 Zn(2+) ions per subunit.</text>
</comment>
<dbReference type="InterPro" id="IPR010159">
    <property type="entry name" value="N-acyl_aa_amidohydrolase"/>
</dbReference>
<dbReference type="Gene3D" id="1.10.150.900">
    <property type="match status" value="1"/>
</dbReference>
<evidence type="ECO:0000256" key="9">
    <source>
        <dbReference type="PIRSR" id="PIRSR036696-1"/>
    </source>
</evidence>
<dbReference type="Gene3D" id="3.40.630.10">
    <property type="entry name" value="Zn peptidases"/>
    <property type="match status" value="1"/>
</dbReference>
<dbReference type="GO" id="GO:0004046">
    <property type="term" value="F:aminoacylase activity"/>
    <property type="evidence" value="ECO:0007669"/>
    <property type="project" value="UniProtKB-EC"/>
</dbReference>
<evidence type="ECO:0000259" key="11">
    <source>
        <dbReference type="Pfam" id="PF07687"/>
    </source>
</evidence>
<dbReference type="GO" id="GO:0006520">
    <property type="term" value="P:amino acid metabolic process"/>
    <property type="evidence" value="ECO:0007669"/>
    <property type="project" value="InterPro"/>
</dbReference>
<dbReference type="SUPFAM" id="SSF53187">
    <property type="entry name" value="Zn-dependent exopeptidases"/>
    <property type="match status" value="1"/>
</dbReference>
<dbReference type="Gene3D" id="3.30.70.360">
    <property type="match status" value="1"/>
</dbReference>
<evidence type="ECO:0000256" key="10">
    <source>
        <dbReference type="PIRSR" id="PIRSR036696-2"/>
    </source>
</evidence>
<dbReference type="GO" id="GO:0046872">
    <property type="term" value="F:metal ion binding"/>
    <property type="evidence" value="ECO:0007669"/>
    <property type="project" value="UniProtKB-KW"/>
</dbReference>
<dbReference type="Proteomes" id="UP001153636">
    <property type="component" value="Chromosome 9"/>
</dbReference>
<dbReference type="PROSITE" id="PS00758">
    <property type="entry name" value="ARGE_DAPE_CPG2_1"/>
    <property type="match status" value="1"/>
</dbReference>
<feature type="binding site" evidence="10">
    <location>
        <position position="152"/>
    </location>
    <ligand>
        <name>Zn(2+)</name>
        <dbReference type="ChEBI" id="CHEBI:29105"/>
        <label>2</label>
    </ligand>
</feature>
<evidence type="ECO:0000313" key="12">
    <source>
        <dbReference type="EMBL" id="CAH1115008.1"/>
    </source>
</evidence>
<dbReference type="PANTHER" id="PTHR45892">
    <property type="entry name" value="AMINOACYLASE-1"/>
    <property type="match status" value="1"/>
</dbReference>
<evidence type="ECO:0000313" key="13">
    <source>
        <dbReference type="Proteomes" id="UP001153636"/>
    </source>
</evidence>
<feature type="binding site" evidence="10">
    <location>
        <position position="117"/>
    </location>
    <ligand>
        <name>Zn(2+)</name>
        <dbReference type="ChEBI" id="CHEBI:29105"/>
        <label>2</label>
    </ligand>
</feature>
<dbReference type="EC" id="3.5.1.14" evidence="3"/>
<comment type="subcellular location">
    <subcellularLocation>
        <location evidence="1">Cytoplasm</location>
    </subcellularLocation>
</comment>
<feature type="binding site" evidence="10">
    <location>
        <position position="377"/>
    </location>
    <ligand>
        <name>Zn(2+)</name>
        <dbReference type="ChEBI" id="CHEBI:29105"/>
        <label>2</label>
    </ligand>
</feature>
<evidence type="ECO:0000256" key="8">
    <source>
        <dbReference type="ARBA" id="ARBA00029656"/>
    </source>
</evidence>
<keyword evidence="5 10" id="KW-0479">Metal-binding</keyword>
<protein>
    <recommendedName>
        <fullName evidence="3">N-acyl-aliphatic-L-amino acid amidohydrolase</fullName>
        <ecNumber evidence="3">3.5.1.14</ecNumber>
    </recommendedName>
    <alternativeName>
        <fullName evidence="8">N-acyl-L-amino-acid amidohydrolase</fullName>
    </alternativeName>
</protein>
<feature type="binding site" evidence="10">
    <location>
        <position position="84"/>
    </location>
    <ligand>
        <name>Zn(2+)</name>
        <dbReference type="ChEBI" id="CHEBI:29105"/>
        <label>1</label>
    </ligand>
</feature>
<keyword evidence="7 10" id="KW-0862">Zinc</keyword>
<sequence>MSSLSADQKNALDTQAVNNFREYLQIPSVHPDVDYEPCIKFLEKQAKSLGLPHQIIKIKPNKPIVIITWVGKEPNAPSILLNSHMDVVPVFEEKWTHKPFSAYVDEKGNIFARGSQDMKSVGIQYLEAIRRLKLQGVSIRRTIHISFVPDEEIGGVEGMKAFVDTNDFKNLNVGFALDEGIASPNNEYPIFYAERVIWQMLFHIPGHPGHGSLLLENTAGEKASYILNKLYEFRRGEQQKLKENPNLTIGDVTTVNLTQIHGGVQTNVIPPEFILTVDCRLAITVDFKKFEETLNRWCKEAGQGVYIEFEQKQSLVTPTKVDNTNPYWVAFKEAADELGLKLKQQVFPGGTDSRYIRTAGIPAVGFSPISNTPVLLHDNDESLNTDVFLKGIETYCKIVPKIANMVDRTG</sequence>
<evidence type="ECO:0000256" key="2">
    <source>
        <dbReference type="ARBA" id="ARBA00006247"/>
    </source>
</evidence>
<dbReference type="InterPro" id="IPR052083">
    <property type="entry name" value="Aminoacylase-1_M20A"/>
</dbReference>
<dbReference type="InterPro" id="IPR011650">
    <property type="entry name" value="Peptidase_M20_dimer"/>
</dbReference>
<dbReference type="AlphaFoldDB" id="A0A9P0DDZ4"/>
<dbReference type="InterPro" id="IPR002933">
    <property type="entry name" value="Peptidase_M20"/>
</dbReference>
<gene>
    <name evidence="12" type="ORF">PSYICH_LOCUS15695</name>
</gene>
<feature type="binding site" evidence="10">
    <location>
        <position position="179"/>
    </location>
    <ligand>
        <name>Zn(2+)</name>
        <dbReference type="ChEBI" id="CHEBI:29105"/>
        <label>1</label>
    </ligand>
</feature>